<evidence type="ECO:0000256" key="1">
    <source>
        <dbReference type="SAM" id="Phobius"/>
    </source>
</evidence>
<dbReference type="EMBL" id="CABVLZ010000004">
    <property type="protein sequence ID" value="VVU95290.1"/>
    <property type="molecule type" value="Genomic_DNA"/>
</dbReference>
<keyword evidence="1" id="KW-1133">Transmembrane helix</keyword>
<feature type="transmembrane region" description="Helical" evidence="1">
    <location>
        <begin position="12"/>
        <end position="29"/>
    </location>
</feature>
<gene>
    <name evidence="2" type="ORF">CPAV1605_1038</name>
</gene>
<dbReference type="AlphaFoldDB" id="A0A5E8CMF9"/>
<reference evidence="2" key="1">
    <citation type="submission" date="2019-09" db="EMBL/GenBank/DDBJ databases">
        <authorList>
            <person name="Needham M D."/>
        </authorList>
    </citation>
    <scope>NUCLEOTIDE SEQUENCE</scope>
</reference>
<accession>A0A5E8CMF9</accession>
<proteinExistence type="predicted"/>
<name>A0A5E8CMF9_9ZZZZ</name>
<evidence type="ECO:0000313" key="2">
    <source>
        <dbReference type="EMBL" id="VVU95290.1"/>
    </source>
</evidence>
<organism evidence="2">
    <name type="scientific">seawater metagenome</name>
    <dbReference type="NCBI Taxonomy" id="1561972"/>
    <lineage>
        <taxon>unclassified sequences</taxon>
        <taxon>metagenomes</taxon>
        <taxon>ecological metagenomes</taxon>
    </lineage>
</organism>
<sequence>MNFNWMKIYSFIYKYQFIFFIIIAIYLTLENNLFLNSLFQEEYIKEKKKVRNIPKKNFDSLISLYIENTKTFFPEICGEYVLFNNDLYNDACIFKHINNDFWIFKSRECVDDVVYFYWIISPNPPSNNTDKIIKYYHTILESNILNNPVYQYVDYGMFPEGMFVNVSDINDVVDVNLLD</sequence>
<keyword evidence="1" id="KW-0812">Transmembrane</keyword>
<keyword evidence="1" id="KW-0472">Membrane</keyword>
<protein>
    <submittedName>
        <fullName evidence="2">Uncharacterized protein</fullName>
    </submittedName>
</protein>